<dbReference type="Gene3D" id="2.30.30.40">
    <property type="entry name" value="SH3 Domains"/>
    <property type="match status" value="1"/>
</dbReference>
<dbReference type="InterPro" id="IPR039315">
    <property type="entry name" value="CheW"/>
</dbReference>
<evidence type="ECO:0000313" key="3">
    <source>
        <dbReference type="Proteomes" id="UP000030661"/>
    </source>
</evidence>
<proteinExistence type="predicted"/>
<dbReference type="AlphaFoldDB" id="A0A081C8X9"/>
<dbReference type="GO" id="GO:0005829">
    <property type="term" value="C:cytosol"/>
    <property type="evidence" value="ECO:0007669"/>
    <property type="project" value="TreeGrafter"/>
</dbReference>
<reference evidence="2 3" key="1">
    <citation type="journal article" date="2015" name="PeerJ">
        <title>First genomic representation of candidate bacterial phylum KSB3 points to enhanced environmental sensing as a trigger of wastewater bulking.</title>
        <authorList>
            <person name="Sekiguchi Y."/>
            <person name="Ohashi A."/>
            <person name="Parks D.H."/>
            <person name="Yamauchi T."/>
            <person name="Tyson G.W."/>
            <person name="Hugenholtz P."/>
        </authorList>
    </citation>
    <scope>NUCLEOTIDE SEQUENCE [LARGE SCALE GENOMIC DNA]</scope>
</reference>
<dbReference type="InterPro" id="IPR002545">
    <property type="entry name" value="CheW-lke_dom"/>
</dbReference>
<dbReference type="SMART" id="SM00260">
    <property type="entry name" value="CheW"/>
    <property type="match status" value="1"/>
</dbReference>
<organism evidence="2 3">
    <name type="scientific">Vecturithrix granuli</name>
    <dbReference type="NCBI Taxonomy" id="1499967"/>
    <lineage>
        <taxon>Bacteria</taxon>
        <taxon>Candidatus Moduliflexota</taxon>
        <taxon>Candidatus Vecturitrichia</taxon>
        <taxon>Candidatus Vecturitrichales</taxon>
        <taxon>Candidatus Vecturitrichaceae</taxon>
        <taxon>Candidatus Vecturithrix</taxon>
    </lineage>
</organism>
<evidence type="ECO:0000313" key="2">
    <source>
        <dbReference type="EMBL" id="GAK61034.1"/>
    </source>
</evidence>
<dbReference type="GO" id="GO:0007165">
    <property type="term" value="P:signal transduction"/>
    <property type="evidence" value="ECO:0007669"/>
    <property type="project" value="InterPro"/>
</dbReference>
<dbReference type="Gene3D" id="2.40.50.180">
    <property type="entry name" value="CheA-289, Domain 4"/>
    <property type="match status" value="1"/>
</dbReference>
<protein>
    <submittedName>
        <fullName evidence="2">Purine-binding chemotaxis protein chew</fullName>
    </submittedName>
</protein>
<gene>
    <name evidence="2" type="ORF">U27_00932</name>
</gene>
<dbReference type="HOGENOM" id="CLU_524465_0_0_0"/>
<dbReference type="STRING" id="1499967.U27_00932"/>
<name>A0A081C8X9_VECG1</name>
<feature type="domain" description="CheW-like" evidence="1">
    <location>
        <begin position="3"/>
        <end position="143"/>
    </location>
</feature>
<dbReference type="PANTHER" id="PTHR22617">
    <property type="entry name" value="CHEMOTAXIS SENSOR HISTIDINE KINASE-RELATED"/>
    <property type="match status" value="1"/>
</dbReference>
<sequence length="519" mass="59350">MADIGIIKFQLGGIQFGIHADHILEIVRFSGARKIPRPLPYVVGLTEHRKYLVTVVDFRKRLGLTPFDLVPGITMIITKISSGMIGLLVESLSHFKRISETHILPPLSIAGFPEYLLHGVLTEEGNEILLLPNLEKIFSSYMRITLLPITAAEKIAFQYRFTPGSLTRTLESTLAMQGYLEQTLVNKLPRSMSLPSVFVHKITSYYPDFIPKETQQEQAEWGRALTQTFKAGDETYLSLSQKLSDQRTDRETEVMNEHVQEMQDFDTFLQAEIGASLDRCLERLLHYAMHVNKDREQQQGVLRKMLISDAYFGKHLADTLHISRTRLTSYLSYYLPVELPRQRETLHQASDRIPSDAKGHAVLAENRLQELCSTLTRVDQVLQILHEEHTQITRQQMRYLANQYQVSLVKIAKLLTLFPGLIYLPEPEDQEHGSEAGCEHSTLEPTEQIQEDRQQDVLTQLHAISYHFSGSSVSSWVQFLDAKHVLTENQAVRYAAAQLGVPTCRLSKFRSYYQLRIDN</sequence>
<dbReference type="PROSITE" id="PS50851">
    <property type="entry name" value="CHEW"/>
    <property type="match status" value="1"/>
</dbReference>
<dbReference type="Proteomes" id="UP000030661">
    <property type="component" value="Unassembled WGS sequence"/>
</dbReference>
<dbReference type="GO" id="GO:0006935">
    <property type="term" value="P:chemotaxis"/>
    <property type="evidence" value="ECO:0007669"/>
    <property type="project" value="InterPro"/>
</dbReference>
<dbReference type="eggNOG" id="COG0835">
    <property type="taxonomic scope" value="Bacteria"/>
</dbReference>
<dbReference type="InterPro" id="IPR036061">
    <property type="entry name" value="CheW-like_dom_sf"/>
</dbReference>
<dbReference type="EMBL" id="DF820476">
    <property type="protein sequence ID" value="GAK61034.1"/>
    <property type="molecule type" value="Genomic_DNA"/>
</dbReference>
<evidence type="ECO:0000259" key="1">
    <source>
        <dbReference type="PROSITE" id="PS50851"/>
    </source>
</evidence>
<dbReference type="SUPFAM" id="SSF50341">
    <property type="entry name" value="CheW-like"/>
    <property type="match status" value="1"/>
</dbReference>
<dbReference type="Pfam" id="PF01584">
    <property type="entry name" value="CheW"/>
    <property type="match status" value="1"/>
</dbReference>
<accession>A0A081C8X9</accession>
<keyword evidence="3" id="KW-1185">Reference proteome</keyword>
<dbReference type="PANTHER" id="PTHR22617:SF43">
    <property type="entry name" value="PROTEIN PILI"/>
    <property type="match status" value="1"/>
</dbReference>